<feature type="region of interest" description="Disordered" evidence="1">
    <location>
        <begin position="1"/>
        <end position="43"/>
    </location>
</feature>
<dbReference type="Proteomes" id="UP000050640">
    <property type="component" value="Unplaced"/>
</dbReference>
<feature type="region of interest" description="Disordered" evidence="1">
    <location>
        <begin position="56"/>
        <end position="86"/>
    </location>
</feature>
<feature type="compositionally biased region" description="Low complexity" evidence="1">
    <location>
        <begin position="60"/>
        <end position="74"/>
    </location>
</feature>
<reference evidence="3" key="1">
    <citation type="submission" date="2017-02" db="UniProtKB">
        <authorList>
            <consortium name="WormBaseParasite"/>
        </authorList>
    </citation>
    <scope>IDENTIFICATION</scope>
</reference>
<evidence type="ECO:0000313" key="3">
    <source>
        <dbReference type="WBParaSite" id="EEL_0000276501-mRNA-1"/>
    </source>
</evidence>
<sequence>MREVLSSDDGYSERNMLPDTSASTSTTPSFEPHGRSNSTSSMPSVSLIPFVVTGRHRLLPQTPTNSTRRSSTPRFLPTPPSLSSETVTTVSDCSLYNWNYEQRPATTGRRLPQTPIHNDSIRSVTNKRNISVRQQYSITVNSNGDSNTDSGNVIGNICDNEWPSPTITERKFSELRKISQNDNNQLFEYFTC</sequence>
<evidence type="ECO:0000313" key="2">
    <source>
        <dbReference type="Proteomes" id="UP000050640"/>
    </source>
</evidence>
<dbReference type="STRING" id="1147741.A0A0R3RMQ5"/>
<name>A0A0R3RMQ5_9BILA</name>
<keyword evidence="2" id="KW-1185">Reference proteome</keyword>
<dbReference type="AlphaFoldDB" id="A0A0R3RMQ5"/>
<accession>A0A0R3RMQ5</accession>
<dbReference type="WBParaSite" id="EEL_0000276501-mRNA-1">
    <property type="protein sequence ID" value="EEL_0000276501-mRNA-1"/>
    <property type="gene ID" value="EEL_0000276501"/>
</dbReference>
<protein>
    <submittedName>
        <fullName evidence="3">Uncharacterized protein</fullName>
    </submittedName>
</protein>
<evidence type="ECO:0000256" key="1">
    <source>
        <dbReference type="SAM" id="MobiDB-lite"/>
    </source>
</evidence>
<feature type="compositionally biased region" description="Low complexity" evidence="1">
    <location>
        <begin position="20"/>
        <end position="29"/>
    </location>
</feature>
<proteinExistence type="predicted"/>
<organism evidence="2 3">
    <name type="scientific">Elaeophora elaphi</name>
    <dbReference type="NCBI Taxonomy" id="1147741"/>
    <lineage>
        <taxon>Eukaryota</taxon>
        <taxon>Metazoa</taxon>
        <taxon>Ecdysozoa</taxon>
        <taxon>Nematoda</taxon>
        <taxon>Chromadorea</taxon>
        <taxon>Rhabditida</taxon>
        <taxon>Spirurina</taxon>
        <taxon>Spiruromorpha</taxon>
        <taxon>Filarioidea</taxon>
        <taxon>Onchocercidae</taxon>
        <taxon>Elaeophora</taxon>
    </lineage>
</organism>